<sequence length="143" mass="16344">MQQPSVPQSYTACRETHASRSSTVSAHSVEGRDYFSLTVTVLPYGCRHTRAKARVERKRRSRERKRPSKLSICPKFLGRLVLTEKQWRISVSPVPEMKRKLTQVWIDVRPDLVEKEKLFPSVQSEGISVTGEDFGVLCLEELG</sequence>
<gene>
    <name evidence="2" type="ORF">DR999_PMT15196</name>
</gene>
<evidence type="ECO:0000313" key="2">
    <source>
        <dbReference type="EMBL" id="TFK02514.1"/>
    </source>
</evidence>
<dbReference type="Proteomes" id="UP000297703">
    <property type="component" value="Unassembled WGS sequence"/>
</dbReference>
<name>A0A4D9E6C6_9SAUR</name>
<protein>
    <submittedName>
        <fullName evidence="2">Ab1-108 protein</fullName>
    </submittedName>
</protein>
<reference evidence="2 3" key="2">
    <citation type="submission" date="2019-04" db="EMBL/GenBank/DDBJ databases">
        <title>The genome sequence of big-headed turtle.</title>
        <authorList>
            <person name="Gong S."/>
        </authorList>
    </citation>
    <scope>NUCLEOTIDE SEQUENCE [LARGE SCALE GENOMIC DNA]</scope>
    <source>
        <strain evidence="2">DO16091913</strain>
        <tissue evidence="2">Muscle</tissue>
    </source>
</reference>
<accession>A0A4D9E6C6</accession>
<evidence type="ECO:0000313" key="3">
    <source>
        <dbReference type="Proteomes" id="UP000297703"/>
    </source>
</evidence>
<dbReference type="AlphaFoldDB" id="A0A4D9E6C6"/>
<comment type="caution">
    <text evidence="2">The sequence shown here is derived from an EMBL/GenBank/DDBJ whole genome shotgun (WGS) entry which is preliminary data.</text>
</comment>
<reference evidence="2 3" key="1">
    <citation type="submission" date="2019-04" db="EMBL/GenBank/DDBJ databases">
        <title>Draft genome of the big-headed turtle Platysternon megacephalum.</title>
        <authorList>
            <person name="Gong S."/>
        </authorList>
    </citation>
    <scope>NUCLEOTIDE SEQUENCE [LARGE SCALE GENOMIC DNA]</scope>
    <source>
        <strain evidence="2">DO16091913</strain>
        <tissue evidence="2">Muscle</tissue>
    </source>
</reference>
<proteinExistence type="predicted"/>
<dbReference type="EMBL" id="QXTE01000187">
    <property type="protein sequence ID" value="TFK02514.1"/>
    <property type="molecule type" value="Genomic_DNA"/>
</dbReference>
<organism evidence="2 3">
    <name type="scientific">Platysternon megacephalum</name>
    <name type="common">big-headed turtle</name>
    <dbReference type="NCBI Taxonomy" id="55544"/>
    <lineage>
        <taxon>Eukaryota</taxon>
        <taxon>Metazoa</taxon>
        <taxon>Chordata</taxon>
        <taxon>Craniata</taxon>
        <taxon>Vertebrata</taxon>
        <taxon>Euteleostomi</taxon>
        <taxon>Archelosauria</taxon>
        <taxon>Testudinata</taxon>
        <taxon>Testudines</taxon>
        <taxon>Cryptodira</taxon>
        <taxon>Durocryptodira</taxon>
        <taxon>Testudinoidea</taxon>
        <taxon>Platysternidae</taxon>
        <taxon>Platysternon</taxon>
    </lineage>
</organism>
<evidence type="ECO:0000256" key="1">
    <source>
        <dbReference type="SAM" id="MobiDB-lite"/>
    </source>
</evidence>
<keyword evidence="3" id="KW-1185">Reference proteome</keyword>
<feature type="region of interest" description="Disordered" evidence="1">
    <location>
        <begin position="1"/>
        <end position="25"/>
    </location>
</feature>
<feature type="compositionally biased region" description="Polar residues" evidence="1">
    <location>
        <begin position="1"/>
        <end position="11"/>
    </location>
</feature>